<feature type="compositionally biased region" description="Basic and acidic residues" evidence="1">
    <location>
        <begin position="1"/>
        <end position="13"/>
    </location>
</feature>
<dbReference type="GeneID" id="34612592"/>
<evidence type="ECO:0000256" key="1">
    <source>
        <dbReference type="SAM" id="MobiDB-lite"/>
    </source>
</evidence>
<feature type="compositionally biased region" description="Basic and acidic residues" evidence="1">
    <location>
        <begin position="408"/>
        <end position="417"/>
    </location>
</feature>
<proteinExistence type="predicted"/>
<feature type="region of interest" description="Disordered" evidence="1">
    <location>
        <begin position="279"/>
        <end position="301"/>
    </location>
</feature>
<protein>
    <submittedName>
        <fullName evidence="2">Uncharacterized protein</fullName>
    </submittedName>
</protein>
<dbReference type="EMBL" id="KV878353">
    <property type="protein sequence ID" value="OJJ43313.1"/>
    <property type="molecule type" value="Genomic_DNA"/>
</dbReference>
<organism evidence="2 3">
    <name type="scientific">Penicilliopsis zonata CBS 506.65</name>
    <dbReference type="NCBI Taxonomy" id="1073090"/>
    <lineage>
        <taxon>Eukaryota</taxon>
        <taxon>Fungi</taxon>
        <taxon>Dikarya</taxon>
        <taxon>Ascomycota</taxon>
        <taxon>Pezizomycotina</taxon>
        <taxon>Eurotiomycetes</taxon>
        <taxon>Eurotiomycetidae</taxon>
        <taxon>Eurotiales</taxon>
        <taxon>Aspergillaceae</taxon>
        <taxon>Penicilliopsis</taxon>
    </lineage>
</organism>
<dbReference type="Proteomes" id="UP000184188">
    <property type="component" value="Unassembled WGS sequence"/>
</dbReference>
<gene>
    <name evidence="2" type="ORF">ASPZODRAFT_154761</name>
</gene>
<evidence type="ECO:0000313" key="2">
    <source>
        <dbReference type="EMBL" id="OJJ43313.1"/>
    </source>
</evidence>
<reference evidence="3" key="1">
    <citation type="journal article" date="2017" name="Genome Biol.">
        <title>Comparative genomics reveals high biological diversity and specific adaptations in the industrially and medically important fungal genus Aspergillus.</title>
        <authorList>
            <person name="de Vries R.P."/>
            <person name="Riley R."/>
            <person name="Wiebenga A."/>
            <person name="Aguilar-Osorio G."/>
            <person name="Amillis S."/>
            <person name="Uchima C.A."/>
            <person name="Anderluh G."/>
            <person name="Asadollahi M."/>
            <person name="Askin M."/>
            <person name="Barry K."/>
            <person name="Battaglia E."/>
            <person name="Bayram O."/>
            <person name="Benocci T."/>
            <person name="Braus-Stromeyer S.A."/>
            <person name="Caldana C."/>
            <person name="Canovas D."/>
            <person name="Cerqueira G.C."/>
            <person name="Chen F."/>
            <person name="Chen W."/>
            <person name="Choi C."/>
            <person name="Clum A."/>
            <person name="Dos Santos R.A."/>
            <person name="Damasio A.R."/>
            <person name="Diallinas G."/>
            <person name="Emri T."/>
            <person name="Fekete E."/>
            <person name="Flipphi M."/>
            <person name="Freyberg S."/>
            <person name="Gallo A."/>
            <person name="Gournas C."/>
            <person name="Habgood R."/>
            <person name="Hainaut M."/>
            <person name="Harispe M.L."/>
            <person name="Henrissat B."/>
            <person name="Hilden K.S."/>
            <person name="Hope R."/>
            <person name="Hossain A."/>
            <person name="Karabika E."/>
            <person name="Karaffa L."/>
            <person name="Karanyi Z."/>
            <person name="Krasevec N."/>
            <person name="Kuo A."/>
            <person name="Kusch H."/>
            <person name="LaButti K."/>
            <person name="Lagendijk E.L."/>
            <person name="Lapidus A."/>
            <person name="Levasseur A."/>
            <person name="Lindquist E."/>
            <person name="Lipzen A."/>
            <person name="Logrieco A.F."/>
            <person name="MacCabe A."/>
            <person name="Maekelae M.R."/>
            <person name="Malavazi I."/>
            <person name="Melin P."/>
            <person name="Meyer V."/>
            <person name="Mielnichuk N."/>
            <person name="Miskei M."/>
            <person name="Molnar A.P."/>
            <person name="Mule G."/>
            <person name="Ngan C.Y."/>
            <person name="Orejas M."/>
            <person name="Orosz E."/>
            <person name="Ouedraogo J.P."/>
            <person name="Overkamp K.M."/>
            <person name="Park H.-S."/>
            <person name="Perrone G."/>
            <person name="Piumi F."/>
            <person name="Punt P.J."/>
            <person name="Ram A.F."/>
            <person name="Ramon A."/>
            <person name="Rauscher S."/>
            <person name="Record E."/>
            <person name="Riano-Pachon D.M."/>
            <person name="Robert V."/>
            <person name="Roehrig J."/>
            <person name="Ruller R."/>
            <person name="Salamov A."/>
            <person name="Salih N.S."/>
            <person name="Samson R.A."/>
            <person name="Sandor E."/>
            <person name="Sanguinetti M."/>
            <person name="Schuetze T."/>
            <person name="Sepcic K."/>
            <person name="Shelest E."/>
            <person name="Sherlock G."/>
            <person name="Sophianopoulou V."/>
            <person name="Squina F.M."/>
            <person name="Sun H."/>
            <person name="Susca A."/>
            <person name="Todd R.B."/>
            <person name="Tsang A."/>
            <person name="Unkles S.E."/>
            <person name="van de Wiele N."/>
            <person name="van Rossen-Uffink D."/>
            <person name="Oliveira J.V."/>
            <person name="Vesth T.C."/>
            <person name="Visser J."/>
            <person name="Yu J.-H."/>
            <person name="Zhou M."/>
            <person name="Andersen M.R."/>
            <person name="Archer D.B."/>
            <person name="Baker S.E."/>
            <person name="Benoit I."/>
            <person name="Brakhage A.A."/>
            <person name="Braus G.H."/>
            <person name="Fischer R."/>
            <person name="Frisvad J.C."/>
            <person name="Goldman G.H."/>
            <person name="Houbraken J."/>
            <person name="Oakley B."/>
            <person name="Pocsi I."/>
            <person name="Scazzocchio C."/>
            <person name="Seiboth B."/>
            <person name="vanKuyk P.A."/>
            <person name="Wortman J."/>
            <person name="Dyer P.S."/>
            <person name="Grigoriev I.V."/>
        </authorList>
    </citation>
    <scope>NUCLEOTIDE SEQUENCE [LARGE SCALE GENOMIC DNA]</scope>
    <source>
        <strain evidence="3">CBS 506.65</strain>
    </source>
</reference>
<dbReference type="AlphaFoldDB" id="A0A1L9S823"/>
<feature type="region of interest" description="Disordered" evidence="1">
    <location>
        <begin position="572"/>
        <end position="603"/>
    </location>
</feature>
<feature type="compositionally biased region" description="Basic and acidic residues" evidence="1">
    <location>
        <begin position="587"/>
        <end position="603"/>
    </location>
</feature>
<dbReference type="RefSeq" id="XP_022577823.1">
    <property type="nucleotide sequence ID" value="XM_022726128.1"/>
</dbReference>
<feature type="compositionally biased region" description="Polar residues" evidence="1">
    <location>
        <begin position="375"/>
        <end position="394"/>
    </location>
</feature>
<name>A0A1L9S823_9EURO</name>
<dbReference type="OrthoDB" id="5389734at2759"/>
<keyword evidence="3" id="KW-1185">Reference proteome</keyword>
<accession>A0A1L9S823</accession>
<dbReference type="VEuPathDB" id="FungiDB:ASPZODRAFT_154761"/>
<feature type="region of interest" description="Disordered" evidence="1">
    <location>
        <begin position="347"/>
        <end position="428"/>
    </location>
</feature>
<evidence type="ECO:0000313" key="3">
    <source>
        <dbReference type="Proteomes" id="UP000184188"/>
    </source>
</evidence>
<sequence length="632" mass="72004">MEQEKPDPSHVDRPINTSPAHPIPQLQGPFEESMVESGLAQKDWVVDIDAQTRRKDLLERPQYERLCGRKWRQRAEERQGLTREESRYHPLWKIISQTSFGVHLLANGQAKSEVEVVRILQDHVNEFDGFLERTTEDLQLIQLDVQTRIQYLRVPLENLDVFDEMLADRRFRLSIIDYNEKIELAITRFTAAVSDSLKDLGKGKEAVSALWHQVTQLVKDCNPECNTLVAIYHAMISNVEGWFAALSRLIKRGTVLDSVLFQLNAAVIEMQRRVGVASRKDLMTRPRPRSKTPTPSLRPKSIRERIFDRSYSVSVHNKPLPGDPDLMHAMGIEPSTNQVMTHKLAQKSVPNLRDVKRSQSQNMKTGRHTRKRSVSDSVNIGRQESPTPQSQRPSTARKLSRSFLSRMSVHEKPETPLERPSTAPARASKARSISIEHFKNSFGGKLPQNWNTLHATSIPENEQIPVHVSSKRDTMKLQLAQYFKSDKVIDAWESCGYTKKKQPPYALSKKKDWPSSVFCLKPADTSTASDVRRPPDISNTGKSFACEYDSEIRTTEDRDKVENLNTYSLKPKRADVPRIPVPSSPMKPEKAEDLRGLEENKTGDDESIMITALPSVPVHLVRTIERLILIKT</sequence>
<dbReference type="STRING" id="1073090.A0A1L9S823"/>
<feature type="region of interest" description="Disordered" evidence="1">
    <location>
        <begin position="1"/>
        <end position="35"/>
    </location>
</feature>